<sequence length="141" mass="15874">MKKFALVVDDNDKYAKNLIFYLEKAGLKVLRALDAAEGWKLYLENKENLSVVITDITMESQTSGLWMIRKIHKDGFQGIKIIATTGFDVNGVMGLGKWILPWFAGISYMIPKVPLKSGTVQMIETNLAKGKFEDALRVFLT</sequence>
<dbReference type="PANTHER" id="PTHR44591">
    <property type="entry name" value="STRESS RESPONSE REGULATOR PROTEIN 1"/>
    <property type="match status" value="1"/>
</dbReference>
<reference evidence="6 7" key="1">
    <citation type="submission" date="2017-07" db="EMBL/GenBank/DDBJ databases">
        <title>Leptospira spp. isolated from tropical soils.</title>
        <authorList>
            <person name="Thibeaux R."/>
            <person name="Iraola G."/>
            <person name="Ferres I."/>
            <person name="Bierque E."/>
            <person name="Girault D."/>
            <person name="Soupe-Gilbert M.-E."/>
            <person name="Picardeau M."/>
            <person name="Goarant C."/>
        </authorList>
    </citation>
    <scope>NUCLEOTIDE SEQUENCE [LARGE SCALE GENOMIC DNA]</scope>
    <source>
        <strain evidence="5 7">FH1-B-B1</strain>
        <strain evidence="4 6">FH1-B-C1</strain>
    </source>
</reference>
<evidence type="ECO:0000313" key="6">
    <source>
        <dbReference type="Proteomes" id="UP000231962"/>
    </source>
</evidence>
<keyword evidence="6" id="KW-1185">Reference proteome</keyword>
<evidence type="ECO:0000259" key="3">
    <source>
        <dbReference type="PROSITE" id="PS50110"/>
    </source>
</evidence>
<accession>A0A2M9ZI26</accession>
<dbReference type="Proteomes" id="UP000231962">
    <property type="component" value="Unassembled WGS sequence"/>
</dbReference>
<keyword evidence="1 2" id="KW-0597">Phosphoprotein</keyword>
<dbReference type="PANTHER" id="PTHR44591:SF3">
    <property type="entry name" value="RESPONSE REGULATORY DOMAIN-CONTAINING PROTEIN"/>
    <property type="match status" value="1"/>
</dbReference>
<dbReference type="EMBL" id="NPDY01000037">
    <property type="protein sequence ID" value="PJZ68060.1"/>
    <property type="molecule type" value="Genomic_DNA"/>
</dbReference>
<dbReference type="EMBL" id="NPDZ01000023">
    <property type="protein sequence ID" value="PJZ71710.1"/>
    <property type="molecule type" value="Genomic_DNA"/>
</dbReference>
<organism evidence="5 7">
    <name type="scientific">Leptospira perolatii</name>
    <dbReference type="NCBI Taxonomy" id="2023191"/>
    <lineage>
        <taxon>Bacteria</taxon>
        <taxon>Pseudomonadati</taxon>
        <taxon>Spirochaetota</taxon>
        <taxon>Spirochaetia</taxon>
        <taxon>Leptospirales</taxon>
        <taxon>Leptospiraceae</taxon>
        <taxon>Leptospira</taxon>
    </lineage>
</organism>
<feature type="modified residue" description="4-aspartylphosphate" evidence="2">
    <location>
        <position position="55"/>
    </location>
</feature>
<evidence type="ECO:0000256" key="1">
    <source>
        <dbReference type="ARBA" id="ARBA00022553"/>
    </source>
</evidence>
<dbReference type="Gene3D" id="3.40.50.2300">
    <property type="match status" value="1"/>
</dbReference>
<dbReference type="SUPFAM" id="SSF52172">
    <property type="entry name" value="CheY-like"/>
    <property type="match status" value="1"/>
</dbReference>
<evidence type="ECO:0000313" key="7">
    <source>
        <dbReference type="Proteomes" id="UP000231990"/>
    </source>
</evidence>
<name>A0A2M9ZI26_9LEPT</name>
<evidence type="ECO:0000313" key="4">
    <source>
        <dbReference type="EMBL" id="PJZ68060.1"/>
    </source>
</evidence>
<dbReference type="InterPro" id="IPR050595">
    <property type="entry name" value="Bact_response_regulator"/>
</dbReference>
<dbReference type="InterPro" id="IPR011006">
    <property type="entry name" value="CheY-like_superfamily"/>
</dbReference>
<comment type="caution">
    <text evidence="5">The sequence shown here is derived from an EMBL/GenBank/DDBJ whole genome shotgun (WGS) entry which is preliminary data.</text>
</comment>
<evidence type="ECO:0000256" key="2">
    <source>
        <dbReference type="PROSITE-ProRule" id="PRU00169"/>
    </source>
</evidence>
<dbReference type="InterPro" id="IPR001789">
    <property type="entry name" value="Sig_transdc_resp-reg_receiver"/>
</dbReference>
<feature type="domain" description="Response regulatory" evidence="3">
    <location>
        <begin position="4"/>
        <end position="127"/>
    </location>
</feature>
<dbReference type="RefSeq" id="WP_100715512.1">
    <property type="nucleotide sequence ID" value="NZ_NPDY01000037.1"/>
</dbReference>
<dbReference type="PROSITE" id="PS50110">
    <property type="entry name" value="RESPONSE_REGULATORY"/>
    <property type="match status" value="1"/>
</dbReference>
<evidence type="ECO:0000313" key="5">
    <source>
        <dbReference type="EMBL" id="PJZ71710.1"/>
    </source>
</evidence>
<dbReference type="AlphaFoldDB" id="A0A2M9ZI26"/>
<gene>
    <name evidence="4" type="ORF">CH360_18115</name>
    <name evidence="5" type="ORF">CH373_18135</name>
</gene>
<dbReference type="GO" id="GO:0000160">
    <property type="term" value="P:phosphorelay signal transduction system"/>
    <property type="evidence" value="ECO:0007669"/>
    <property type="project" value="InterPro"/>
</dbReference>
<proteinExistence type="predicted"/>
<protein>
    <recommendedName>
        <fullName evidence="3">Response regulatory domain-containing protein</fullName>
    </recommendedName>
</protein>
<dbReference type="Proteomes" id="UP000231990">
    <property type="component" value="Unassembled WGS sequence"/>
</dbReference>
<dbReference type="OrthoDB" id="333308at2"/>
<dbReference type="Pfam" id="PF00072">
    <property type="entry name" value="Response_reg"/>
    <property type="match status" value="1"/>
</dbReference>